<dbReference type="SMART" id="SM00382">
    <property type="entry name" value="AAA"/>
    <property type="match status" value="1"/>
</dbReference>
<evidence type="ECO:0000259" key="1">
    <source>
        <dbReference type="SMART" id="SM00382"/>
    </source>
</evidence>
<dbReference type="InterPro" id="IPR013317">
    <property type="entry name" value="DnaA_dom"/>
</dbReference>
<evidence type="ECO:0000313" key="2">
    <source>
        <dbReference type="EMBL" id="MQM71921.1"/>
    </source>
</evidence>
<dbReference type="EMBL" id="VOGB01000003">
    <property type="protein sequence ID" value="MQM71921.1"/>
    <property type="molecule type" value="Genomic_DNA"/>
</dbReference>
<dbReference type="AlphaFoldDB" id="A0A6L5GNR4"/>
<comment type="caution">
    <text evidence="2">The sequence shown here is derived from an EMBL/GenBank/DDBJ whole genome shotgun (WGS) entry which is preliminary data.</text>
</comment>
<gene>
    <name evidence="2" type="ORF">FRC53_00490</name>
</gene>
<dbReference type="InterPro" id="IPR027417">
    <property type="entry name" value="P-loop_NTPase"/>
</dbReference>
<dbReference type="NCBIfam" id="NF005304">
    <property type="entry name" value="PRK06835.1"/>
    <property type="match status" value="1"/>
</dbReference>
<keyword evidence="3" id="KW-1185">Reference proteome</keyword>
<dbReference type="PANTHER" id="PTHR30050">
    <property type="entry name" value="CHROMOSOMAL REPLICATION INITIATOR PROTEIN DNAA"/>
    <property type="match status" value="1"/>
</dbReference>
<sequence>MNKKNLNPETIIEDFLNSRKRHLYFENKRIADIYDRVPALKAVENERNAAGARQVQARLAGDPDALPNYHKKLAELNTRRAEIMQAHHLTAADFEIHYLCPDCHDTGYQGRAVCHCLKQALTDAAFSRFDLSPRARLENFDTFELKYYTDDKPEHGPSPRRYMAAMKQLMMNYCADFEAQHDNYLFYGAPGLGKTFLSNCVANALIEKGKNVIYITAEHLINLVREAVRDGNDRTLSDSLSDCDLLIIDDLGAEYQTAFSDDQLFQIINDRILGDGPMLISSNLSPKQIQTRYNTRLASRMIGHFKALHFVGTDIRMIKKGMAHQ</sequence>
<dbReference type="GO" id="GO:0006260">
    <property type="term" value="P:DNA replication"/>
    <property type="evidence" value="ECO:0007669"/>
    <property type="project" value="TreeGrafter"/>
</dbReference>
<accession>A0A6L5GNR4</accession>
<reference evidence="2" key="1">
    <citation type="journal article" date="2020" name="Appl. Environ. Microbiol.">
        <title>Medium-Chain Fatty Acid Synthesis by 'Candidatus Weimeria bifida' gen. nov., sp. nov., and 'Candidatus Pseudoramibacter fermentans' sp. nov.</title>
        <authorList>
            <person name="Scarborough M.J."/>
            <person name="Myers K.S."/>
            <person name="Donohue T.J."/>
            <person name="Noguera D.R."/>
        </authorList>
    </citation>
    <scope>NUCLEOTIDE SEQUENCE</scope>
    <source>
        <strain evidence="2">EUB1.1</strain>
    </source>
</reference>
<dbReference type="GO" id="GO:0005524">
    <property type="term" value="F:ATP binding"/>
    <property type="evidence" value="ECO:0007669"/>
    <property type="project" value="InterPro"/>
</dbReference>
<feature type="domain" description="AAA+ ATPase" evidence="1">
    <location>
        <begin position="180"/>
        <end position="295"/>
    </location>
</feature>
<dbReference type="PANTHER" id="PTHR30050:SF4">
    <property type="entry name" value="ATP-BINDING PROTEIN RV3427C IN INSERTION SEQUENCE-RELATED"/>
    <property type="match status" value="1"/>
</dbReference>
<proteinExistence type="predicted"/>
<organism evidence="2 3">
    <name type="scientific">Candidatus Pseudoramibacter fermentans</name>
    <dbReference type="NCBI Taxonomy" id="2594427"/>
    <lineage>
        <taxon>Bacteria</taxon>
        <taxon>Bacillati</taxon>
        <taxon>Bacillota</taxon>
        <taxon>Clostridia</taxon>
        <taxon>Eubacteriales</taxon>
        <taxon>Eubacteriaceae</taxon>
        <taxon>Pseudoramibacter</taxon>
    </lineage>
</organism>
<dbReference type="CDD" id="cd00009">
    <property type="entry name" value="AAA"/>
    <property type="match status" value="1"/>
</dbReference>
<dbReference type="Proteomes" id="UP000473648">
    <property type="component" value="Unassembled WGS sequence"/>
</dbReference>
<dbReference type="SUPFAM" id="SSF52540">
    <property type="entry name" value="P-loop containing nucleoside triphosphate hydrolases"/>
    <property type="match status" value="1"/>
</dbReference>
<evidence type="ECO:0000313" key="3">
    <source>
        <dbReference type="Proteomes" id="UP000473648"/>
    </source>
</evidence>
<protein>
    <submittedName>
        <fullName evidence="2">AAA family ATPase</fullName>
    </submittedName>
</protein>
<dbReference type="InterPro" id="IPR003593">
    <property type="entry name" value="AAA+_ATPase"/>
</dbReference>
<dbReference type="Gene3D" id="3.40.50.300">
    <property type="entry name" value="P-loop containing nucleotide triphosphate hydrolases"/>
    <property type="match status" value="1"/>
</dbReference>
<dbReference type="Pfam" id="PF00308">
    <property type="entry name" value="Bac_DnaA"/>
    <property type="match status" value="1"/>
</dbReference>
<name>A0A6L5GNR4_9FIRM</name>